<evidence type="ECO:0008006" key="4">
    <source>
        <dbReference type="Google" id="ProtNLM"/>
    </source>
</evidence>
<proteinExistence type="predicted"/>
<evidence type="ECO:0000313" key="2">
    <source>
        <dbReference type="EMBL" id="AKK24919.1"/>
    </source>
</evidence>
<dbReference type="KEGG" id="pox:MB84_28365"/>
<organism evidence="2 3">
    <name type="scientific">Pandoraea oxalativorans</name>
    <dbReference type="NCBI Taxonomy" id="573737"/>
    <lineage>
        <taxon>Bacteria</taxon>
        <taxon>Pseudomonadati</taxon>
        <taxon>Pseudomonadota</taxon>
        <taxon>Betaproteobacteria</taxon>
        <taxon>Burkholderiales</taxon>
        <taxon>Burkholderiaceae</taxon>
        <taxon>Pandoraea</taxon>
    </lineage>
</organism>
<evidence type="ECO:0000313" key="3">
    <source>
        <dbReference type="Proteomes" id="UP000035050"/>
    </source>
</evidence>
<keyword evidence="3" id="KW-1185">Reference proteome</keyword>
<dbReference type="AlphaFoldDB" id="A0A0G3ICL2"/>
<keyword evidence="2" id="KW-0614">Plasmid</keyword>
<geneLocation type="plasmid" evidence="2 3">
    <name>pPO70-1</name>
</geneLocation>
<accession>A0A0G3ICL2</accession>
<evidence type="ECO:0000256" key="1">
    <source>
        <dbReference type="SAM" id="MobiDB-lite"/>
    </source>
</evidence>
<dbReference type="Proteomes" id="UP000035050">
    <property type="component" value="Plasmid pPO70-1"/>
</dbReference>
<sequence length="126" mass="13835">MLTAEGQVPDISRAHERVAPSRTGLGFADTGHDADDVVSALRAARAKAVIAPRSNRKTERRCSRVRHRTRNGVERFSHRIQYFRRVCRRDDTPAGHYPALTALARAWGRPVRMCTGPGGTFGGVGA</sequence>
<feature type="region of interest" description="Disordered" evidence="1">
    <location>
        <begin position="1"/>
        <end position="31"/>
    </location>
</feature>
<name>A0A0G3ICL2_9BURK</name>
<reference evidence="2" key="1">
    <citation type="submission" date="2016-06" db="EMBL/GenBank/DDBJ databases">
        <title>Pandoraea oxalativorans DSM 23570 Genome Sequencing.</title>
        <authorList>
            <person name="Ee R."/>
            <person name="Lim Y.-L."/>
            <person name="Yong D."/>
            <person name="Yin W.-F."/>
            <person name="Chan K.-G."/>
        </authorList>
    </citation>
    <scope>NUCLEOTIDE SEQUENCE</scope>
    <source>
        <strain evidence="2">DSM 23570</strain>
        <plasmid evidence="2">pPO70-1</plasmid>
    </source>
</reference>
<gene>
    <name evidence="2" type="ORF">MB84_28365</name>
</gene>
<dbReference type="EMBL" id="CP011518">
    <property type="protein sequence ID" value="AKK24919.1"/>
    <property type="molecule type" value="Genomic_DNA"/>
</dbReference>
<protein>
    <recommendedName>
        <fullName evidence="4">Transposase IS4-like domain-containing protein</fullName>
    </recommendedName>
</protein>